<dbReference type="EMBL" id="POTY01000188">
    <property type="protein sequence ID" value="PZG13096.1"/>
    <property type="molecule type" value="Genomic_DNA"/>
</dbReference>
<dbReference type="Proteomes" id="UP000248924">
    <property type="component" value="Unassembled WGS sequence"/>
</dbReference>
<evidence type="ECO:0000256" key="1">
    <source>
        <dbReference type="SAM" id="MobiDB-lite"/>
    </source>
</evidence>
<accession>A0A2W2DMB5</accession>
<sequence length="64" mass="6623">MLRSGEDSCGTAQLGRTGRGEQRQVVVRLGGPPHGEGPAELEETLLVRVGRGGEPAGVAGWGRD</sequence>
<organism evidence="2 3">
    <name type="scientific">Micromonospora craterilacus</name>
    <dbReference type="NCBI Taxonomy" id="1655439"/>
    <lineage>
        <taxon>Bacteria</taxon>
        <taxon>Bacillati</taxon>
        <taxon>Actinomycetota</taxon>
        <taxon>Actinomycetes</taxon>
        <taxon>Micromonosporales</taxon>
        <taxon>Micromonosporaceae</taxon>
        <taxon>Micromonospora</taxon>
    </lineage>
</organism>
<comment type="caution">
    <text evidence="2">The sequence shown here is derived from an EMBL/GenBank/DDBJ whole genome shotgun (WGS) entry which is preliminary data.</text>
</comment>
<evidence type="ECO:0000313" key="3">
    <source>
        <dbReference type="Proteomes" id="UP000248924"/>
    </source>
</evidence>
<evidence type="ECO:0000313" key="2">
    <source>
        <dbReference type="EMBL" id="PZG13096.1"/>
    </source>
</evidence>
<reference evidence="2 3" key="1">
    <citation type="submission" date="2018-01" db="EMBL/GenBank/DDBJ databases">
        <title>Draft genome sequence of Jishengella sp. NA12.</title>
        <authorList>
            <person name="Sahin N."/>
            <person name="Ay H."/>
            <person name="Saygin H."/>
        </authorList>
    </citation>
    <scope>NUCLEOTIDE SEQUENCE [LARGE SCALE GENOMIC DNA]</scope>
    <source>
        <strain evidence="2 3">NA12</strain>
    </source>
</reference>
<gene>
    <name evidence="2" type="ORF">C1I95_24365</name>
</gene>
<feature type="region of interest" description="Disordered" evidence="1">
    <location>
        <begin position="1"/>
        <end position="39"/>
    </location>
</feature>
<keyword evidence="3" id="KW-1185">Reference proteome</keyword>
<name>A0A2W2DMB5_9ACTN</name>
<dbReference type="AlphaFoldDB" id="A0A2W2DMB5"/>
<proteinExistence type="predicted"/>
<protein>
    <submittedName>
        <fullName evidence="2">Uncharacterized protein</fullName>
    </submittedName>
</protein>
<feature type="non-terminal residue" evidence="2">
    <location>
        <position position="64"/>
    </location>
</feature>